<dbReference type="Gramene" id="mRNA:HanXRQr2_Chr08g0352111">
    <property type="protein sequence ID" value="mRNA:HanXRQr2_Chr08g0352111"/>
    <property type="gene ID" value="HanXRQr2_Chr08g0352111"/>
</dbReference>
<dbReference type="AlphaFoldDB" id="A0A9K3NEI2"/>
<name>A0A9K3NEI2_HELAN</name>
<proteinExistence type="predicted"/>
<dbReference type="EMBL" id="MNCJ02000323">
    <property type="protein sequence ID" value="KAF5796493.1"/>
    <property type="molecule type" value="Genomic_DNA"/>
</dbReference>
<dbReference type="Proteomes" id="UP000215914">
    <property type="component" value="Unassembled WGS sequence"/>
</dbReference>
<protein>
    <submittedName>
        <fullName evidence="1">Uncharacterized protein</fullName>
    </submittedName>
</protein>
<keyword evidence="2" id="KW-1185">Reference proteome</keyword>
<reference evidence="1" key="1">
    <citation type="journal article" date="2017" name="Nature">
        <title>The sunflower genome provides insights into oil metabolism, flowering and Asterid evolution.</title>
        <authorList>
            <person name="Badouin H."/>
            <person name="Gouzy J."/>
            <person name="Grassa C.J."/>
            <person name="Murat F."/>
            <person name="Staton S.E."/>
            <person name="Cottret L."/>
            <person name="Lelandais-Briere C."/>
            <person name="Owens G.L."/>
            <person name="Carrere S."/>
            <person name="Mayjonade B."/>
            <person name="Legrand L."/>
            <person name="Gill N."/>
            <person name="Kane N.C."/>
            <person name="Bowers J.E."/>
            <person name="Hubner S."/>
            <person name="Bellec A."/>
            <person name="Berard A."/>
            <person name="Berges H."/>
            <person name="Blanchet N."/>
            <person name="Boniface M.C."/>
            <person name="Brunel D."/>
            <person name="Catrice O."/>
            <person name="Chaidir N."/>
            <person name="Claudel C."/>
            <person name="Donnadieu C."/>
            <person name="Faraut T."/>
            <person name="Fievet G."/>
            <person name="Helmstetter N."/>
            <person name="King M."/>
            <person name="Knapp S.J."/>
            <person name="Lai Z."/>
            <person name="Le Paslier M.C."/>
            <person name="Lippi Y."/>
            <person name="Lorenzon L."/>
            <person name="Mandel J.R."/>
            <person name="Marage G."/>
            <person name="Marchand G."/>
            <person name="Marquand E."/>
            <person name="Bret-Mestries E."/>
            <person name="Morien E."/>
            <person name="Nambeesan S."/>
            <person name="Nguyen T."/>
            <person name="Pegot-Espagnet P."/>
            <person name="Pouilly N."/>
            <person name="Raftis F."/>
            <person name="Sallet E."/>
            <person name="Schiex T."/>
            <person name="Thomas J."/>
            <person name="Vandecasteele C."/>
            <person name="Vares D."/>
            <person name="Vear F."/>
            <person name="Vautrin S."/>
            <person name="Crespi M."/>
            <person name="Mangin B."/>
            <person name="Burke J.M."/>
            <person name="Salse J."/>
            <person name="Munos S."/>
            <person name="Vincourt P."/>
            <person name="Rieseberg L.H."/>
            <person name="Langlade N.B."/>
        </authorList>
    </citation>
    <scope>NUCLEOTIDE SEQUENCE</scope>
    <source>
        <tissue evidence="1">Leaves</tissue>
    </source>
</reference>
<organism evidence="1 2">
    <name type="scientific">Helianthus annuus</name>
    <name type="common">Common sunflower</name>
    <dbReference type="NCBI Taxonomy" id="4232"/>
    <lineage>
        <taxon>Eukaryota</taxon>
        <taxon>Viridiplantae</taxon>
        <taxon>Streptophyta</taxon>
        <taxon>Embryophyta</taxon>
        <taxon>Tracheophyta</taxon>
        <taxon>Spermatophyta</taxon>
        <taxon>Magnoliopsida</taxon>
        <taxon>eudicotyledons</taxon>
        <taxon>Gunneridae</taxon>
        <taxon>Pentapetalae</taxon>
        <taxon>asterids</taxon>
        <taxon>campanulids</taxon>
        <taxon>Asterales</taxon>
        <taxon>Asteraceae</taxon>
        <taxon>Asteroideae</taxon>
        <taxon>Heliantheae alliance</taxon>
        <taxon>Heliantheae</taxon>
        <taxon>Helianthus</taxon>
    </lineage>
</organism>
<dbReference type="PROSITE" id="PS51257">
    <property type="entry name" value="PROKAR_LIPOPROTEIN"/>
    <property type="match status" value="1"/>
</dbReference>
<comment type="caution">
    <text evidence="1">The sequence shown here is derived from an EMBL/GenBank/DDBJ whole genome shotgun (WGS) entry which is preliminary data.</text>
</comment>
<accession>A0A9K3NEI2</accession>
<evidence type="ECO:0000313" key="2">
    <source>
        <dbReference type="Proteomes" id="UP000215914"/>
    </source>
</evidence>
<sequence length="90" mass="10296">MYIRWKVVCMWFLEGEENAMDGQIGYSFWFACGADFHEAPVHESLSDGYLLIAASGGLIQQRTGVSIRLFSFVVSSHLYFTESLFFFAHK</sequence>
<gene>
    <name evidence="1" type="ORF">HanXRQr2_Chr08g0352111</name>
</gene>
<evidence type="ECO:0000313" key="1">
    <source>
        <dbReference type="EMBL" id="KAF5796493.1"/>
    </source>
</evidence>
<reference evidence="1" key="2">
    <citation type="submission" date="2020-06" db="EMBL/GenBank/DDBJ databases">
        <title>Helianthus annuus Genome sequencing and assembly Release 2.</title>
        <authorList>
            <person name="Gouzy J."/>
            <person name="Langlade N."/>
            <person name="Munos S."/>
        </authorList>
    </citation>
    <scope>NUCLEOTIDE SEQUENCE</scope>
    <source>
        <tissue evidence="1">Leaves</tissue>
    </source>
</reference>